<evidence type="ECO:0000313" key="1">
    <source>
        <dbReference type="Ensembl" id="ENSPKIP00000024884.1"/>
    </source>
</evidence>
<sequence>APAEPIHTSLFCTHSFGEIGMQLVLLTDALLLDAVPALLLGYSERTGDVISKVQTLLFRQVVVANGLVVILQLQMTLAQEEVRLDRLAVQLQRVLTVGQCFVVLLQLYVAQSPVGVVHSYGGVSVLGEDETHRRLLILAVEEEPVALLLQLLRGGTLLRAARHLLCQPCDTLSTFLPYPGWSLHSAGVAPSLGRRRHKERPRSLSDVCGLKGLRFSLSPLLLF</sequence>
<protein>
    <submittedName>
        <fullName evidence="1">Uncharacterized protein</fullName>
    </submittedName>
</protein>
<proteinExistence type="predicted"/>
<name>A0A3B3S2B9_9TELE</name>
<dbReference type="AlphaFoldDB" id="A0A3B3S2B9"/>
<dbReference type="Proteomes" id="UP000261540">
    <property type="component" value="Unplaced"/>
</dbReference>
<reference evidence="1" key="1">
    <citation type="submission" date="2025-08" db="UniProtKB">
        <authorList>
            <consortium name="Ensembl"/>
        </authorList>
    </citation>
    <scope>IDENTIFICATION</scope>
</reference>
<keyword evidence="2" id="KW-1185">Reference proteome</keyword>
<reference evidence="1" key="2">
    <citation type="submission" date="2025-09" db="UniProtKB">
        <authorList>
            <consortium name="Ensembl"/>
        </authorList>
    </citation>
    <scope>IDENTIFICATION</scope>
</reference>
<organism evidence="1 2">
    <name type="scientific">Paramormyrops kingsleyae</name>
    <dbReference type="NCBI Taxonomy" id="1676925"/>
    <lineage>
        <taxon>Eukaryota</taxon>
        <taxon>Metazoa</taxon>
        <taxon>Chordata</taxon>
        <taxon>Craniata</taxon>
        <taxon>Vertebrata</taxon>
        <taxon>Euteleostomi</taxon>
        <taxon>Actinopterygii</taxon>
        <taxon>Neopterygii</taxon>
        <taxon>Teleostei</taxon>
        <taxon>Osteoglossocephala</taxon>
        <taxon>Osteoglossomorpha</taxon>
        <taxon>Osteoglossiformes</taxon>
        <taxon>Mormyridae</taxon>
        <taxon>Paramormyrops</taxon>
    </lineage>
</organism>
<evidence type="ECO:0000313" key="2">
    <source>
        <dbReference type="Proteomes" id="UP000261540"/>
    </source>
</evidence>
<dbReference type="Ensembl" id="ENSPKIT00000005605.1">
    <property type="protein sequence ID" value="ENSPKIP00000024884.1"/>
    <property type="gene ID" value="ENSPKIG00000007954.1"/>
</dbReference>
<dbReference type="GeneTree" id="ENSGT00990000204060"/>
<accession>A0A3B3S2B9</accession>